<name>A0A7X9S033_9BACT</name>
<gene>
    <name evidence="2" type="ORF">HHU12_28145</name>
</gene>
<dbReference type="RefSeq" id="WP_169660072.1">
    <property type="nucleotide sequence ID" value="NZ_JABANE010000119.1"/>
</dbReference>
<feature type="transmembrane region" description="Helical" evidence="1">
    <location>
        <begin position="72"/>
        <end position="105"/>
    </location>
</feature>
<reference evidence="2 3" key="1">
    <citation type="submission" date="2020-04" db="EMBL/GenBank/DDBJ databases">
        <title>Flammeovirga sp. SR4, a novel species isolated from seawater.</title>
        <authorList>
            <person name="Wang X."/>
        </authorList>
    </citation>
    <scope>NUCLEOTIDE SEQUENCE [LARGE SCALE GENOMIC DNA]</scope>
    <source>
        <strain evidence="2 3">ATCC 23126</strain>
    </source>
</reference>
<evidence type="ECO:0000256" key="1">
    <source>
        <dbReference type="SAM" id="Phobius"/>
    </source>
</evidence>
<protein>
    <submittedName>
        <fullName evidence="2">Uncharacterized protein</fullName>
    </submittedName>
</protein>
<dbReference type="Proteomes" id="UP000576082">
    <property type="component" value="Unassembled WGS sequence"/>
</dbReference>
<dbReference type="EMBL" id="JABANE010000119">
    <property type="protein sequence ID" value="NME71870.1"/>
    <property type="molecule type" value="Genomic_DNA"/>
</dbReference>
<sequence length="111" mass="12273">MKSPTTSEQEEALGQIYEYAANLIINEKKSPSETKAILIDQGMEEELASALVDNIKQQIEELKSKKSKDDMLYGALWCVGGIIATVADIGFIFWGAILFGGIQFLKGLFRL</sequence>
<evidence type="ECO:0000313" key="2">
    <source>
        <dbReference type="EMBL" id="NME71870.1"/>
    </source>
</evidence>
<comment type="caution">
    <text evidence="2">The sequence shown here is derived from an EMBL/GenBank/DDBJ whole genome shotgun (WGS) entry which is preliminary data.</text>
</comment>
<keyword evidence="1" id="KW-0472">Membrane</keyword>
<accession>A0A7X9S033</accession>
<organism evidence="2 3">
    <name type="scientific">Flammeovirga aprica JL-4</name>
    <dbReference type="NCBI Taxonomy" id="694437"/>
    <lineage>
        <taxon>Bacteria</taxon>
        <taxon>Pseudomonadati</taxon>
        <taxon>Bacteroidota</taxon>
        <taxon>Cytophagia</taxon>
        <taxon>Cytophagales</taxon>
        <taxon>Flammeovirgaceae</taxon>
        <taxon>Flammeovirga</taxon>
    </lineage>
</organism>
<evidence type="ECO:0000313" key="3">
    <source>
        <dbReference type="Proteomes" id="UP000576082"/>
    </source>
</evidence>
<proteinExistence type="predicted"/>
<keyword evidence="1" id="KW-0812">Transmembrane</keyword>
<dbReference type="AlphaFoldDB" id="A0A7X9S033"/>
<keyword evidence="1" id="KW-1133">Transmembrane helix</keyword>
<keyword evidence="3" id="KW-1185">Reference proteome</keyword>